<name>A0ABY8EHM1_9FIRM</name>
<organism evidence="2 3">
    <name type="scientific">Tepidibacter hydrothermalis</name>
    <dbReference type="NCBI Taxonomy" id="3036126"/>
    <lineage>
        <taxon>Bacteria</taxon>
        <taxon>Bacillati</taxon>
        <taxon>Bacillota</taxon>
        <taxon>Clostridia</taxon>
        <taxon>Peptostreptococcales</taxon>
        <taxon>Peptostreptococcaceae</taxon>
        <taxon>Tepidibacter</taxon>
    </lineage>
</organism>
<accession>A0ABY8EHM1</accession>
<dbReference type="SUPFAM" id="SSF55166">
    <property type="entry name" value="Hedgehog/DD-peptidase"/>
    <property type="match status" value="1"/>
</dbReference>
<keyword evidence="3" id="KW-1185">Reference proteome</keyword>
<dbReference type="InterPro" id="IPR009045">
    <property type="entry name" value="Zn_M74/Hedgehog-like"/>
</dbReference>
<evidence type="ECO:0000313" key="3">
    <source>
        <dbReference type="Proteomes" id="UP001222800"/>
    </source>
</evidence>
<feature type="domain" description="Peptidase M15C" evidence="1">
    <location>
        <begin position="60"/>
        <end position="120"/>
    </location>
</feature>
<dbReference type="CDD" id="cd14845">
    <property type="entry name" value="L-Ala-D-Glu_peptidase_like"/>
    <property type="match status" value="1"/>
</dbReference>
<dbReference type="RefSeq" id="WP_277734844.1">
    <property type="nucleotide sequence ID" value="NZ_CP120734.1"/>
</dbReference>
<dbReference type="EMBL" id="CP120734">
    <property type="protein sequence ID" value="WFD12441.1"/>
    <property type="molecule type" value="Genomic_DNA"/>
</dbReference>
<keyword evidence="2" id="KW-0614">Plasmid</keyword>
<reference evidence="2 3" key="1">
    <citation type="submission" date="2023-03" db="EMBL/GenBank/DDBJ databases">
        <title>Complete genome sequence of Tepidibacter sp. SWIR-1, isolated from a deep-sea hydrothermal vent.</title>
        <authorList>
            <person name="Li X."/>
        </authorList>
    </citation>
    <scope>NUCLEOTIDE SEQUENCE [LARGE SCALE GENOMIC DNA]</scope>
    <source>
        <strain evidence="2 3">SWIR-1</strain>
        <plasmid evidence="2 3">unnamed1</plasmid>
    </source>
</reference>
<dbReference type="Proteomes" id="UP001222800">
    <property type="component" value="Plasmid unnamed1"/>
</dbReference>
<gene>
    <name evidence="2" type="ORF">P4S50_19880</name>
</gene>
<dbReference type="InterPro" id="IPR039561">
    <property type="entry name" value="Peptidase_M15C"/>
</dbReference>
<proteinExistence type="predicted"/>
<dbReference type="Pfam" id="PF13539">
    <property type="entry name" value="Peptidase_M15_4"/>
    <property type="match status" value="1"/>
</dbReference>
<sequence>MSRNLNDLHPYVKHLAEKFIAECKNHGIEVLIYCTYRSKEEQNKLYAQGRSKSGTVVTNARGGYSYHNYKLAFDCVPIMGSKAQWGRADLYEKMGAIGKSIGLEWGGDFKSIKDRPHFQWDGGFTLKQLRQGLYPADPRQKTKSEFEIAIDKLVEKGVINSPNYWINNETYKTEYVQTLIKRVVKKIR</sequence>
<evidence type="ECO:0000313" key="2">
    <source>
        <dbReference type="EMBL" id="WFD12441.1"/>
    </source>
</evidence>
<geneLocation type="plasmid" evidence="2 3">
    <name>unnamed1</name>
</geneLocation>
<dbReference type="Gene3D" id="3.30.1380.10">
    <property type="match status" value="1"/>
</dbReference>
<protein>
    <submittedName>
        <fullName evidence="2">M15 family metallopeptidase</fullName>
    </submittedName>
</protein>
<evidence type="ECO:0000259" key="1">
    <source>
        <dbReference type="Pfam" id="PF13539"/>
    </source>
</evidence>